<protein>
    <recommendedName>
        <fullName evidence="4">Integrase</fullName>
    </recommendedName>
</protein>
<feature type="compositionally biased region" description="Basic and acidic residues" evidence="1">
    <location>
        <begin position="35"/>
        <end position="45"/>
    </location>
</feature>
<accession>A0ABY8JNE2</accession>
<name>A0ABY8JNE2_9BRAD</name>
<gene>
    <name evidence="2" type="ORF">QA636_11040</name>
</gene>
<dbReference type="Proteomes" id="UP001221546">
    <property type="component" value="Chromosome"/>
</dbReference>
<dbReference type="RefSeq" id="WP_057015177.1">
    <property type="nucleotide sequence ID" value="NZ_CP121646.1"/>
</dbReference>
<keyword evidence="3" id="KW-1185">Reference proteome</keyword>
<feature type="region of interest" description="Disordered" evidence="1">
    <location>
        <begin position="24"/>
        <end position="45"/>
    </location>
</feature>
<evidence type="ECO:0000313" key="3">
    <source>
        <dbReference type="Proteomes" id="UP001221546"/>
    </source>
</evidence>
<proteinExistence type="predicted"/>
<sequence>MSKVRRAVIREWMLLAREKRQSSEQAAAFATASLQRHDLPRSSRRTPHEIIMRWLRPRTGRP</sequence>
<reference evidence="2 3" key="1">
    <citation type="submission" date="2023-04" db="EMBL/GenBank/DDBJ databases">
        <title>Australian commercial rhizobial inoculants.</title>
        <authorList>
            <person name="Kohlmeier M.G."/>
            <person name="O'Hara G.W."/>
            <person name="Colombi E."/>
            <person name="Ramsay J.P."/>
            <person name="Terpolilli J."/>
        </authorList>
    </citation>
    <scope>NUCLEOTIDE SEQUENCE [LARGE SCALE GENOMIC DNA]</scope>
    <source>
        <strain evidence="2 3">CB627</strain>
    </source>
</reference>
<evidence type="ECO:0008006" key="4">
    <source>
        <dbReference type="Google" id="ProtNLM"/>
    </source>
</evidence>
<organism evidence="2 3">
    <name type="scientific">Bradyrhizobium brasilense</name>
    <dbReference type="NCBI Taxonomy" id="1419277"/>
    <lineage>
        <taxon>Bacteria</taxon>
        <taxon>Pseudomonadati</taxon>
        <taxon>Pseudomonadota</taxon>
        <taxon>Alphaproteobacteria</taxon>
        <taxon>Hyphomicrobiales</taxon>
        <taxon>Nitrobacteraceae</taxon>
        <taxon>Bradyrhizobium</taxon>
    </lineage>
</organism>
<evidence type="ECO:0000256" key="1">
    <source>
        <dbReference type="SAM" id="MobiDB-lite"/>
    </source>
</evidence>
<evidence type="ECO:0000313" key="2">
    <source>
        <dbReference type="EMBL" id="WFU66011.1"/>
    </source>
</evidence>
<dbReference type="EMBL" id="CP121646">
    <property type="protein sequence ID" value="WFU66011.1"/>
    <property type="molecule type" value="Genomic_DNA"/>
</dbReference>